<evidence type="ECO:0000256" key="5">
    <source>
        <dbReference type="ARBA" id="ARBA00023136"/>
    </source>
</evidence>
<dbReference type="PANTHER" id="PTHR31044">
    <property type="entry name" value="BETA-1,3 GLUCANASE"/>
    <property type="match status" value="1"/>
</dbReference>
<protein>
    <recommendedName>
        <fullName evidence="10">X8 domain-containing protein</fullName>
    </recommendedName>
</protein>
<dbReference type="Proteomes" id="UP000188354">
    <property type="component" value="Chromosome LG09"/>
</dbReference>
<evidence type="ECO:0000313" key="12">
    <source>
        <dbReference type="Proteomes" id="UP000188354"/>
    </source>
</evidence>
<evidence type="ECO:0000256" key="8">
    <source>
        <dbReference type="ARBA" id="ARBA00023288"/>
    </source>
</evidence>
<dbReference type="InterPro" id="IPR044788">
    <property type="entry name" value="X8_dom_prot"/>
</dbReference>
<feature type="signal peptide" evidence="9">
    <location>
        <begin position="1"/>
        <end position="26"/>
    </location>
</feature>
<gene>
    <name evidence="11" type="ORF">TanjilG_00836</name>
</gene>
<evidence type="ECO:0000256" key="6">
    <source>
        <dbReference type="ARBA" id="ARBA00023157"/>
    </source>
</evidence>
<dbReference type="PANTHER" id="PTHR31044:SF35">
    <property type="entry name" value="GLUCAN ENDO-1,3-BETA-GLUCOSIDASE 4-LIKE"/>
    <property type="match status" value="1"/>
</dbReference>
<sequence>MAMLMLNLMVSLLFLTIMIPPKTVEAEFEQWCVADEQSTEDELQGALNWACGSGGADCTQIQENQPCYLPNTLKDHASYAFNTYFQNFKHTGASCNFKGAAITTELDPRIFSMNYGNNRGKSLLGKQVKLYCTLVMVHVTMTSIPDPNLK</sequence>
<feature type="domain" description="X8" evidence="10">
    <location>
        <begin position="30"/>
        <end position="134"/>
    </location>
</feature>
<keyword evidence="7" id="KW-0325">Glycoprotein</keyword>
<organism evidence="11 12">
    <name type="scientific">Lupinus angustifolius</name>
    <name type="common">Narrow-leaved blue lupine</name>
    <dbReference type="NCBI Taxonomy" id="3871"/>
    <lineage>
        <taxon>Eukaryota</taxon>
        <taxon>Viridiplantae</taxon>
        <taxon>Streptophyta</taxon>
        <taxon>Embryophyta</taxon>
        <taxon>Tracheophyta</taxon>
        <taxon>Spermatophyta</taxon>
        <taxon>Magnoliopsida</taxon>
        <taxon>eudicotyledons</taxon>
        <taxon>Gunneridae</taxon>
        <taxon>Pentapetalae</taxon>
        <taxon>rosids</taxon>
        <taxon>fabids</taxon>
        <taxon>Fabales</taxon>
        <taxon>Fabaceae</taxon>
        <taxon>Papilionoideae</taxon>
        <taxon>50 kb inversion clade</taxon>
        <taxon>genistoids sensu lato</taxon>
        <taxon>core genistoids</taxon>
        <taxon>Genisteae</taxon>
        <taxon>Lupinus</taxon>
    </lineage>
</organism>
<dbReference type="GO" id="GO:0005886">
    <property type="term" value="C:plasma membrane"/>
    <property type="evidence" value="ECO:0007669"/>
    <property type="project" value="UniProtKB-SubCell"/>
</dbReference>
<dbReference type="InterPro" id="IPR012946">
    <property type="entry name" value="X8"/>
</dbReference>
<dbReference type="GO" id="GO:0009506">
    <property type="term" value="C:plasmodesma"/>
    <property type="evidence" value="ECO:0007669"/>
    <property type="project" value="UniProtKB-ARBA"/>
</dbReference>
<dbReference type="AlphaFoldDB" id="A0A4P1R8M7"/>
<dbReference type="Gene3D" id="1.20.58.1040">
    <property type="match status" value="1"/>
</dbReference>
<dbReference type="SMART" id="SM00768">
    <property type="entry name" value="X8"/>
    <property type="match status" value="1"/>
</dbReference>
<reference evidence="11 12" key="1">
    <citation type="journal article" date="2017" name="Plant Biotechnol. J.">
        <title>A comprehensive draft genome sequence for lupin (Lupinus angustifolius), an emerging health food: insights into plant-microbe interactions and legume evolution.</title>
        <authorList>
            <person name="Hane J.K."/>
            <person name="Ming Y."/>
            <person name="Kamphuis L.G."/>
            <person name="Nelson M.N."/>
            <person name="Garg G."/>
            <person name="Atkins C.A."/>
            <person name="Bayer P.E."/>
            <person name="Bravo A."/>
            <person name="Bringans S."/>
            <person name="Cannon S."/>
            <person name="Edwards D."/>
            <person name="Foley R."/>
            <person name="Gao L.L."/>
            <person name="Harrison M.J."/>
            <person name="Huang W."/>
            <person name="Hurgobin B."/>
            <person name="Li S."/>
            <person name="Liu C.W."/>
            <person name="McGrath A."/>
            <person name="Morahan G."/>
            <person name="Murray J."/>
            <person name="Weller J."/>
            <person name="Jian J."/>
            <person name="Singh K.B."/>
        </authorList>
    </citation>
    <scope>NUCLEOTIDE SEQUENCE [LARGE SCALE GENOMIC DNA]</scope>
    <source>
        <strain evidence="12">cv. Tanjil</strain>
        <tissue evidence="11">Whole plant</tissue>
    </source>
</reference>
<dbReference type="GO" id="GO:0098552">
    <property type="term" value="C:side of membrane"/>
    <property type="evidence" value="ECO:0007669"/>
    <property type="project" value="UniProtKB-KW"/>
</dbReference>
<accession>A0A4P1R8M7</accession>
<evidence type="ECO:0000256" key="4">
    <source>
        <dbReference type="ARBA" id="ARBA00022729"/>
    </source>
</evidence>
<evidence type="ECO:0000256" key="1">
    <source>
        <dbReference type="ARBA" id="ARBA00004609"/>
    </source>
</evidence>
<evidence type="ECO:0000256" key="7">
    <source>
        <dbReference type="ARBA" id="ARBA00023180"/>
    </source>
</evidence>
<dbReference type="STRING" id="3871.A0A4P1R8M7"/>
<keyword evidence="12" id="KW-1185">Reference proteome</keyword>
<keyword evidence="2" id="KW-1003">Cell membrane</keyword>
<feature type="chain" id="PRO_5020025520" description="X8 domain-containing protein" evidence="9">
    <location>
        <begin position="27"/>
        <end position="150"/>
    </location>
</feature>
<keyword evidence="8" id="KW-0449">Lipoprotein</keyword>
<name>A0A4P1R8M7_LUPAN</name>
<keyword evidence="5" id="KW-0472">Membrane</keyword>
<keyword evidence="3" id="KW-0336">GPI-anchor</keyword>
<dbReference type="Gramene" id="OIW04276">
    <property type="protein sequence ID" value="OIW04276"/>
    <property type="gene ID" value="TanjilG_00836"/>
</dbReference>
<dbReference type="FunFam" id="1.20.58.1040:FF:000001">
    <property type="entry name" value="Glucan endo-1,3-beta-glucosidase 4"/>
    <property type="match status" value="1"/>
</dbReference>
<evidence type="ECO:0000256" key="9">
    <source>
        <dbReference type="SAM" id="SignalP"/>
    </source>
</evidence>
<keyword evidence="6" id="KW-1015">Disulfide bond</keyword>
<evidence type="ECO:0000256" key="3">
    <source>
        <dbReference type="ARBA" id="ARBA00022622"/>
    </source>
</evidence>
<evidence type="ECO:0000313" key="11">
    <source>
        <dbReference type="EMBL" id="OIW04276.1"/>
    </source>
</evidence>
<keyword evidence="4 9" id="KW-0732">Signal</keyword>
<proteinExistence type="predicted"/>
<dbReference type="EMBL" id="CM007369">
    <property type="protein sequence ID" value="OIW04276.1"/>
    <property type="molecule type" value="Genomic_DNA"/>
</dbReference>
<comment type="subcellular location">
    <subcellularLocation>
        <location evidence="1">Cell membrane</location>
        <topology evidence="1">Lipid-anchor</topology>
        <topology evidence="1">GPI-anchor</topology>
    </subcellularLocation>
</comment>
<dbReference type="Pfam" id="PF07983">
    <property type="entry name" value="X8"/>
    <property type="match status" value="1"/>
</dbReference>
<evidence type="ECO:0000256" key="2">
    <source>
        <dbReference type="ARBA" id="ARBA00022475"/>
    </source>
</evidence>
<evidence type="ECO:0000259" key="10">
    <source>
        <dbReference type="SMART" id="SM00768"/>
    </source>
</evidence>